<dbReference type="SUPFAM" id="SSF55248">
    <property type="entry name" value="PCD-like"/>
    <property type="match status" value="1"/>
</dbReference>
<dbReference type="InterPro" id="IPR001533">
    <property type="entry name" value="Pterin_deHydtase"/>
</dbReference>
<dbReference type="CDD" id="cd00488">
    <property type="entry name" value="PCD_DCoH"/>
    <property type="match status" value="1"/>
</dbReference>
<keyword evidence="6" id="KW-1185">Reference proteome</keyword>
<reference evidence="5 6" key="1">
    <citation type="submission" date="2021-06" db="EMBL/GenBank/DDBJ databases">
        <title>Complete genome of Haloferula helveola possessing various polysaccharide degrading enzymes.</title>
        <authorList>
            <person name="Takami H."/>
            <person name="Huang C."/>
            <person name="Hamasaki K."/>
        </authorList>
    </citation>
    <scope>NUCLEOTIDE SEQUENCE [LARGE SCALE GENOMIC DNA]</scope>
    <source>
        <strain evidence="5 6">CN-1</strain>
    </source>
</reference>
<dbReference type="Proteomes" id="UP001374893">
    <property type="component" value="Chromosome"/>
</dbReference>
<dbReference type="EMBL" id="AP024702">
    <property type="protein sequence ID" value="BCX47544.1"/>
    <property type="molecule type" value="Genomic_DNA"/>
</dbReference>
<evidence type="ECO:0000256" key="2">
    <source>
        <dbReference type="ARBA" id="ARBA00006472"/>
    </source>
</evidence>
<dbReference type="RefSeq" id="WP_338689806.1">
    <property type="nucleotide sequence ID" value="NZ_AP024702.1"/>
</dbReference>
<sequence>MSDLLDESEIEAALKKHPDWELEGNTIRRTIEFEEYMEGIDFVNDLAEIAEEAQHHPDVEIQYTKITLTLTTHDAGGLTDADLEMAQRIDNLVD</sequence>
<evidence type="ECO:0000256" key="1">
    <source>
        <dbReference type="ARBA" id="ARBA00001554"/>
    </source>
</evidence>
<accession>A0ABN6H539</accession>
<name>A0ABN6H539_9BACT</name>
<dbReference type="EC" id="4.2.1.96" evidence="4"/>
<gene>
    <name evidence="5" type="ORF">HAHE_14520</name>
</gene>
<evidence type="ECO:0000313" key="6">
    <source>
        <dbReference type="Proteomes" id="UP001374893"/>
    </source>
</evidence>
<dbReference type="NCBIfam" id="NF002017">
    <property type="entry name" value="PRK00823.1-2"/>
    <property type="match status" value="1"/>
</dbReference>
<protein>
    <recommendedName>
        <fullName evidence="4">Putative pterin-4-alpha-carbinolamine dehydratase</fullName>
        <shortName evidence="4">PHS</shortName>
        <ecNumber evidence="4">4.2.1.96</ecNumber>
    </recommendedName>
    <alternativeName>
        <fullName evidence="4">4-alpha-hydroxy-tetrahydropterin dehydratase</fullName>
    </alternativeName>
    <alternativeName>
        <fullName evidence="4">Pterin carbinolamine dehydratase</fullName>
        <shortName evidence="4">PCD</shortName>
    </alternativeName>
</protein>
<dbReference type="PANTHER" id="PTHR12599:SF0">
    <property type="entry name" value="PTERIN-4-ALPHA-CARBINOLAMINE DEHYDRATASE"/>
    <property type="match status" value="1"/>
</dbReference>
<dbReference type="InterPro" id="IPR036428">
    <property type="entry name" value="PCD_sf"/>
</dbReference>
<comment type="similarity">
    <text evidence="2 4">Belongs to the pterin-4-alpha-carbinolamine dehydratase family.</text>
</comment>
<dbReference type="PANTHER" id="PTHR12599">
    <property type="entry name" value="PTERIN-4-ALPHA-CARBINOLAMINE DEHYDRATASE"/>
    <property type="match status" value="1"/>
</dbReference>
<dbReference type="HAMAP" id="MF_00434">
    <property type="entry name" value="Pterin_4_alpha"/>
    <property type="match status" value="1"/>
</dbReference>
<comment type="catalytic activity">
    <reaction evidence="1 4">
        <text>(4aS,6R)-4a-hydroxy-L-erythro-5,6,7,8-tetrahydrobiopterin = (6R)-L-erythro-6,7-dihydrobiopterin + H2O</text>
        <dbReference type="Rhea" id="RHEA:11920"/>
        <dbReference type="ChEBI" id="CHEBI:15377"/>
        <dbReference type="ChEBI" id="CHEBI:15642"/>
        <dbReference type="ChEBI" id="CHEBI:43120"/>
        <dbReference type="EC" id="4.2.1.96"/>
    </reaction>
</comment>
<evidence type="ECO:0000256" key="4">
    <source>
        <dbReference type="HAMAP-Rule" id="MF_00434"/>
    </source>
</evidence>
<proteinExistence type="inferred from homology"/>
<organism evidence="5 6">
    <name type="scientific">Haloferula helveola</name>
    <dbReference type="NCBI Taxonomy" id="490095"/>
    <lineage>
        <taxon>Bacteria</taxon>
        <taxon>Pseudomonadati</taxon>
        <taxon>Verrucomicrobiota</taxon>
        <taxon>Verrucomicrobiia</taxon>
        <taxon>Verrucomicrobiales</taxon>
        <taxon>Verrucomicrobiaceae</taxon>
        <taxon>Haloferula</taxon>
    </lineage>
</organism>
<dbReference type="Pfam" id="PF01329">
    <property type="entry name" value="Pterin_4a"/>
    <property type="match status" value="1"/>
</dbReference>
<evidence type="ECO:0000313" key="5">
    <source>
        <dbReference type="EMBL" id="BCX47544.1"/>
    </source>
</evidence>
<keyword evidence="3 4" id="KW-0456">Lyase</keyword>
<evidence type="ECO:0000256" key="3">
    <source>
        <dbReference type="ARBA" id="ARBA00023239"/>
    </source>
</evidence>
<dbReference type="Gene3D" id="3.30.1360.20">
    <property type="entry name" value="Transcriptional coactivator/pterin dehydratase"/>
    <property type="match status" value="1"/>
</dbReference>